<evidence type="ECO:0000256" key="6">
    <source>
        <dbReference type="ARBA" id="ARBA00023136"/>
    </source>
</evidence>
<dbReference type="PANTHER" id="PTHR43507">
    <property type="entry name" value="NADH-UBIQUINONE OXIDOREDUCTASE CHAIN 4"/>
    <property type="match status" value="1"/>
</dbReference>
<evidence type="ECO:0000256" key="9">
    <source>
        <dbReference type="RuleBase" id="RU000320"/>
    </source>
</evidence>
<evidence type="ECO:0000313" key="12">
    <source>
        <dbReference type="EMBL" id="WDE00618.1"/>
    </source>
</evidence>
<dbReference type="GO" id="GO:0012505">
    <property type="term" value="C:endomembrane system"/>
    <property type="evidence" value="ECO:0007669"/>
    <property type="project" value="UniProtKB-SubCell"/>
</dbReference>
<dbReference type="PANTHER" id="PTHR43507:SF1">
    <property type="entry name" value="NADH-UBIQUINONE OXIDOREDUCTASE CHAIN 4"/>
    <property type="match status" value="1"/>
</dbReference>
<dbReference type="GO" id="GO:0042773">
    <property type="term" value="P:ATP synthesis coupled electron transport"/>
    <property type="evidence" value="ECO:0007669"/>
    <property type="project" value="InterPro"/>
</dbReference>
<feature type="transmembrane region" description="Helical" evidence="10">
    <location>
        <begin position="163"/>
        <end position="188"/>
    </location>
</feature>
<dbReference type="Pfam" id="PF00361">
    <property type="entry name" value="Proton_antipo_M"/>
    <property type="match status" value="1"/>
</dbReference>
<feature type="transmembrane region" description="Helical" evidence="10">
    <location>
        <begin position="27"/>
        <end position="48"/>
    </location>
</feature>
<reference evidence="12 13" key="2">
    <citation type="journal article" date="2022" name="Mar. Drugs">
        <title>Bioassay-Guided Fractionation Leads to the Detection of Cholic Acid Generated by the Rare Thalassomonas sp.</title>
        <authorList>
            <person name="Pheiffer F."/>
            <person name="Schneider Y.K."/>
            <person name="Hansen E.H."/>
            <person name="Andersen J.H."/>
            <person name="Isaksson J."/>
            <person name="Busche T."/>
            <person name="R C."/>
            <person name="Kalinowski J."/>
            <person name="Zyl L.V."/>
            <person name="Trindade M."/>
        </authorList>
    </citation>
    <scope>NUCLEOTIDE SEQUENCE [LARGE SCALE GENOMIC DNA]</scope>
    <source>
        <strain evidence="12 13">A5K-106</strain>
    </source>
</reference>
<name>A0AAE9YTP0_9GAMM</name>
<reference evidence="12 13" key="1">
    <citation type="journal article" date="2015" name="Genome Announc.">
        <title>Draft Genome Sequences of Marine Isolates of Thalassomonas viridans and Thalassomonas actiniarum.</title>
        <authorList>
            <person name="Olonade I."/>
            <person name="van Zyl L.J."/>
            <person name="Trindade M."/>
        </authorList>
    </citation>
    <scope>NUCLEOTIDE SEQUENCE [LARGE SCALE GENOMIC DNA]</scope>
    <source>
        <strain evidence="12 13">A5K-106</strain>
    </source>
</reference>
<dbReference type="InterPro" id="IPR003918">
    <property type="entry name" value="NADH_UbQ_OxRdtase"/>
</dbReference>
<dbReference type="PRINTS" id="PR01437">
    <property type="entry name" value="NUOXDRDTASE4"/>
</dbReference>
<proteinExistence type="inferred from homology"/>
<evidence type="ECO:0000313" key="13">
    <source>
        <dbReference type="Proteomes" id="UP000032568"/>
    </source>
</evidence>
<dbReference type="GO" id="GO:0016020">
    <property type="term" value="C:membrane"/>
    <property type="evidence" value="ECO:0007669"/>
    <property type="project" value="UniProtKB-SubCell"/>
</dbReference>
<evidence type="ECO:0000256" key="7">
    <source>
        <dbReference type="ARBA" id="ARBA00031584"/>
    </source>
</evidence>
<dbReference type="KEGG" id="tact:SG35_008285"/>
<evidence type="ECO:0000256" key="4">
    <source>
        <dbReference type="ARBA" id="ARBA00022692"/>
    </source>
</evidence>
<evidence type="ECO:0000256" key="8">
    <source>
        <dbReference type="ARBA" id="ARBA00032798"/>
    </source>
</evidence>
<evidence type="ECO:0000256" key="1">
    <source>
        <dbReference type="ARBA" id="ARBA00004127"/>
    </source>
</evidence>
<organism evidence="12 13">
    <name type="scientific">Thalassomonas actiniarum</name>
    <dbReference type="NCBI Taxonomy" id="485447"/>
    <lineage>
        <taxon>Bacteria</taxon>
        <taxon>Pseudomonadati</taxon>
        <taxon>Pseudomonadota</taxon>
        <taxon>Gammaproteobacteria</taxon>
        <taxon>Alteromonadales</taxon>
        <taxon>Colwelliaceae</taxon>
        <taxon>Thalassomonas</taxon>
    </lineage>
</organism>
<feature type="transmembrane region" description="Helical" evidence="10">
    <location>
        <begin position="449"/>
        <end position="470"/>
    </location>
</feature>
<dbReference type="InterPro" id="IPR001750">
    <property type="entry name" value="ND/Mrp_TM"/>
</dbReference>
<feature type="transmembrane region" description="Helical" evidence="10">
    <location>
        <begin position="107"/>
        <end position="125"/>
    </location>
</feature>
<keyword evidence="4 9" id="KW-0812">Transmembrane</keyword>
<keyword evidence="6 10" id="KW-0472">Membrane</keyword>
<feature type="transmembrane region" description="Helical" evidence="10">
    <location>
        <begin position="303"/>
        <end position="324"/>
    </location>
</feature>
<feature type="transmembrane region" description="Helical" evidence="10">
    <location>
        <begin position="208"/>
        <end position="225"/>
    </location>
</feature>
<feature type="transmembrane region" description="Helical" evidence="10">
    <location>
        <begin position="82"/>
        <end position="100"/>
    </location>
</feature>
<accession>A0AAE9YTP0</accession>
<dbReference type="Proteomes" id="UP000032568">
    <property type="component" value="Chromosome"/>
</dbReference>
<protein>
    <recommendedName>
        <fullName evidence="3">NADH-quinone oxidoreductase subunit M</fullName>
    </recommendedName>
    <alternativeName>
        <fullName evidence="7">NADH dehydrogenase I subunit M</fullName>
    </alternativeName>
    <alternativeName>
        <fullName evidence="8">NDH-1 subunit M</fullName>
    </alternativeName>
</protein>
<dbReference type="GO" id="GO:0008137">
    <property type="term" value="F:NADH dehydrogenase (ubiquinone) activity"/>
    <property type="evidence" value="ECO:0007669"/>
    <property type="project" value="InterPro"/>
</dbReference>
<comment type="subcellular location">
    <subcellularLocation>
        <location evidence="1">Endomembrane system</location>
        <topology evidence="1">Multi-pass membrane protein</topology>
    </subcellularLocation>
    <subcellularLocation>
        <location evidence="9">Membrane</location>
        <topology evidence="9">Multi-pass membrane protein</topology>
    </subcellularLocation>
</comment>
<dbReference type="EMBL" id="CP059735">
    <property type="protein sequence ID" value="WDE00618.1"/>
    <property type="molecule type" value="Genomic_DNA"/>
</dbReference>
<evidence type="ECO:0000259" key="11">
    <source>
        <dbReference type="Pfam" id="PF00361"/>
    </source>
</evidence>
<evidence type="ECO:0000256" key="10">
    <source>
        <dbReference type="SAM" id="Phobius"/>
    </source>
</evidence>
<feature type="transmembrane region" description="Helical" evidence="10">
    <location>
        <begin position="131"/>
        <end position="151"/>
    </location>
</feature>
<keyword evidence="5 10" id="KW-1133">Transmembrane helix</keyword>
<feature type="domain" description="NADH:quinone oxidoreductase/Mrp antiporter transmembrane" evidence="11">
    <location>
        <begin position="127"/>
        <end position="414"/>
    </location>
</feature>
<dbReference type="AlphaFoldDB" id="A0AAE9YTP0"/>
<dbReference type="GO" id="GO:0048039">
    <property type="term" value="F:ubiquinone binding"/>
    <property type="evidence" value="ECO:0007669"/>
    <property type="project" value="TreeGrafter"/>
</dbReference>
<evidence type="ECO:0000256" key="3">
    <source>
        <dbReference type="ARBA" id="ARBA00019906"/>
    </source>
</evidence>
<dbReference type="GO" id="GO:0015990">
    <property type="term" value="P:electron transport coupled proton transport"/>
    <property type="evidence" value="ECO:0007669"/>
    <property type="project" value="TreeGrafter"/>
</dbReference>
<dbReference type="InterPro" id="IPR010227">
    <property type="entry name" value="NADH_Q_OxRdtase_chainM/4"/>
</dbReference>
<keyword evidence="13" id="KW-1185">Reference proteome</keyword>
<comment type="similarity">
    <text evidence="2">Belongs to the complex I subunit 4 family.</text>
</comment>
<feature type="transmembrane region" description="Helical" evidence="10">
    <location>
        <begin position="246"/>
        <end position="268"/>
    </location>
</feature>
<feature type="transmembrane region" description="Helical" evidence="10">
    <location>
        <begin position="406"/>
        <end position="429"/>
    </location>
</feature>
<feature type="transmembrane region" description="Helical" evidence="10">
    <location>
        <begin position="330"/>
        <end position="352"/>
    </location>
</feature>
<feature type="transmembrane region" description="Helical" evidence="10">
    <location>
        <begin position="274"/>
        <end position="291"/>
    </location>
</feature>
<dbReference type="NCBIfam" id="TIGR01972">
    <property type="entry name" value="NDH_I_M"/>
    <property type="match status" value="1"/>
</dbReference>
<evidence type="ECO:0000256" key="2">
    <source>
        <dbReference type="ARBA" id="ARBA00009025"/>
    </source>
</evidence>
<gene>
    <name evidence="12" type="ORF">SG35_008285</name>
</gene>
<dbReference type="GO" id="GO:0003954">
    <property type="term" value="F:NADH dehydrogenase activity"/>
    <property type="evidence" value="ECO:0007669"/>
    <property type="project" value="TreeGrafter"/>
</dbReference>
<dbReference type="RefSeq" id="WP_044830783.1">
    <property type="nucleotide sequence ID" value="NZ_CP059735.1"/>
</dbReference>
<sequence length="497" mass="53715">MILTIVMLGFLLLGAFAWYMEGISSKAPRWIALFAVVLAAGLFASFVLGSGASFAELKPLVRLPWIPVFNIEYALAIDHLSIILLSLTFMLALICVLVSWQEIKERAGFYYFNLLATFAGIIGVFTAVDLFLFFFFWEVMLLPMTAIIAIWGHENRHFAAIKFFIFTQVSSLLMLVAIILMAAAHFQQTGQLSFYYPDWLALELSLEYARWLMLGFFIAFAVKLPSVPVHSWLPDAHTQAPTAGSVLLAGVLLKTGAYGLIRFVIFLFPEASQGFAPLAALLGVVSILYGAKMAFAQQDFKRLVAYSSISHMGFVMLALFSFNATAYQGAVLTLVAHGLSSGALFSLAGIIYSRIHSRNLADMGGFWSSAPRMGGFTLAFAAAAFGLPGLANFIGEFMSLVGAYQAFPVAAVFAALGLIGSAVYGIVLFQSTFHGPPGGEVEDLSGRELVISGSLLGLLLLFGLFPNMILEYSSATGEQLALLSQGVSNLTGVTYAN</sequence>
<feature type="transmembrane region" description="Helical" evidence="10">
    <location>
        <begin position="373"/>
        <end position="394"/>
    </location>
</feature>
<evidence type="ECO:0000256" key="5">
    <source>
        <dbReference type="ARBA" id="ARBA00022989"/>
    </source>
</evidence>